<organism evidence="5 6">
    <name type="scientific">Strongyloides papillosus</name>
    <name type="common">Intestinal threadworm</name>
    <dbReference type="NCBI Taxonomy" id="174720"/>
    <lineage>
        <taxon>Eukaryota</taxon>
        <taxon>Metazoa</taxon>
        <taxon>Ecdysozoa</taxon>
        <taxon>Nematoda</taxon>
        <taxon>Chromadorea</taxon>
        <taxon>Rhabditida</taxon>
        <taxon>Tylenchina</taxon>
        <taxon>Panagrolaimomorpha</taxon>
        <taxon>Strongyloidoidea</taxon>
        <taxon>Strongyloididae</taxon>
        <taxon>Strongyloides</taxon>
    </lineage>
</organism>
<dbReference type="AlphaFoldDB" id="A0A0N5CAT9"/>
<dbReference type="PANTHER" id="PTHR11472">
    <property type="entry name" value="DNA REPAIR DEAD HELICASE RAD3/XP-D SUBFAMILY MEMBER"/>
    <property type="match status" value="1"/>
</dbReference>
<dbReference type="InterPro" id="IPR014013">
    <property type="entry name" value="Helic_SF1/SF2_ATP-bd_DinG/Rad3"/>
</dbReference>
<dbReference type="Proteomes" id="UP000046392">
    <property type="component" value="Unplaced"/>
</dbReference>
<dbReference type="GO" id="GO:1990918">
    <property type="term" value="P:double-strand break repair involved in meiotic recombination"/>
    <property type="evidence" value="ECO:0007669"/>
    <property type="project" value="TreeGrafter"/>
</dbReference>
<protein>
    <submittedName>
        <fullName evidence="6">Helicase ATP-binding domain-containing protein</fullName>
    </submittedName>
</protein>
<dbReference type="GO" id="GO:0016818">
    <property type="term" value="F:hydrolase activity, acting on acid anhydrides, in phosphorus-containing anhydrides"/>
    <property type="evidence" value="ECO:0007669"/>
    <property type="project" value="InterPro"/>
</dbReference>
<dbReference type="InterPro" id="IPR045028">
    <property type="entry name" value="DinG/Rad3-like"/>
</dbReference>
<dbReference type="STRING" id="174720.A0A0N5CAT9"/>
<dbReference type="GO" id="GO:0005634">
    <property type="term" value="C:nucleus"/>
    <property type="evidence" value="ECO:0007669"/>
    <property type="project" value="TreeGrafter"/>
</dbReference>
<dbReference type="WBParaSite" id="SPAL_0001500800.1">
    <property type="protein sequence ID" value="SPAL_0001500800.1"/>
    <property type="gene ID" value="SPAL_0001500800"/>
</dbReference>
<dbReference type="SMART" id="SM00488">
    <property type="entry name" value="DEXDc2"/>
    <property type="match status" value="1"/>
</dbReference>
<keyword evidence="3" id="KW-0067">ATP-binding</keyword>
<name>A0A0N5CAT9_STREA</name>
<evidence type="ECO:0000313" key="5">
    <source>
        <dbReference type="Proteomes" id="UP000046392"/>
    </source>
</evidence>
<accession>A0A0N5CAT9</accession>
<evidence type="ECO:0000256" key="1">
    <source>
        <dbReference type="ARBA" id="ARBA00022741"/>
    </source>
</evidence>
<evidence type="ECO:0000259" key="4">
    <source>
        <dbReference type="PROSITE" id="PS51193"/>
    </source>
</evidence>
<dbReference type="GO" id="GO:0005524">
    <property type="term" value="F:ATP binding"/>
    <property type="evidence" value="ECO:0007669"/>
    <property type="project" value="UniProtKB-KW"/>
</dbReference>
<keyword evidence="2" id="KW-0378">Hydrolase</keyword>
<dbReference type="PROSITE" id="PS00690">
    <property type="entry name" value="DEAH_ATP_HELICASE"/>
    <property type="match status" value="1"/>
</dbReference>
<dbReference type="InterPro" id="IPR002464">
    <property type="entry name" value="DNA/RNA_helicase_DEAH_CS"/>
</dbReference>
<dbReference type="Pfam" id="PF06733">
    <property type="entry name" value="DEAD_2"/>
    <property type="match status" value="1"/>
</dbReference>
<proteinExistence type="predicted"/>
<dbReference type="InterPro" id="IPR010614">
    <property type="entry name" value="RAD3-like_helicase_DEAD"/>
</dbReference>
<evidence type="ECO:0000256" key="3">
    <source>
        <dbReference type="ARBA" id="ARBA00022840"/>
    </source>
</evidence>
<keyword evidence="1" id="KW-0547">Nucleotide-binding</keyword>
<sequence>MNCKLHGNDNTKENKRNKCNNDGCLDNNGNIKNGFIKNEEDNLNECMCKKNIKIFYSTKAHKQIAQVIKELKRLPYCYTDAKNSDNIYHMISSAKEHTCVNSNVKKSSKGIYEQYKKINLNDNTKCIFETNLNRSFDNLNITSIYNILPVWDIEELNEYGTISHICPHFAALKLFKNGADIVFCSFNYIIDPKVQDKMSINLENSILILDEAHNIENSSRSSSSFSFMDEEIIKSLDDVCLRRN</sequence>
<dbReference type="GO" id="GO:0003678">
    <property type="term" value="F:DNA helicase activity"/>
    <property type="evidence" value="ECO:0007669"/>
    <property type="project" value="InterPro"/>
</dbReference>
<dbReference type="GO" id="GO:0003677">
    <property type="term" value="F:DNA binding"/>
    <property type="evidence" value="ECO:0007669"/>
    <property type="project" value="InterPro"/>
</dbReference>
<dbReference type="PROSITE" id="PS51193">
    <property type="entry name" value="HELICASE_ATP_BIND_2"/>
    <property type="match status" value="1"/>
</dbReference>
<feature type="domain" description="Helicase ATP-binding" evidence="4">
    <location>
        <begin position="1"/>
        <end position="244"/>
    </location>
</feature>
<evidence type="ECO:0000313" key="6">
    <source>
        <dbReference type="WBParaSite" id="SPAL_0001500800.1"/>
    </source>
</evidence>
<dbReference type="InterPro" id="IPR027417">
    <property type="entry name" value="P-loop_NTPase"/>
</dbReference>
<evidence type="ECO:0000256" key="2">
    <source>
        <dbReference type="ARBA" id="ARBA00022801"/>
    </source>
</evidence>
<keyword evidence="5" id="KW-1185">Reference proteome</keyword>
<dbReference type="PANTHER" id="PTHR11472:SF47">
    <property type="entry name" value="FANCONI ANEMIA GROUP J PROTEIN"/>
    <property type="match status" value="1"/>
</dbReference>
<dbReference type="Gene3D" id="3.40.50.300">
    <property type="entry name" value="P-loop containing nucleotide triphosphate hydrolases"/>
    <property type="match status" value="1"/>
</dbReference>
<dbReference type="GO" id="GO:0006289">
    <property type="term" value="P:nucleotide-excision repair"/>
    <property type="evidence" value="ECO:0007669"/>
    <property type="project" value="TreeGrafter"/>
</dbReference>
<reference evidence="6" key="1">
    <citation type="submission" date="2017-02" db="UniProtKB">
        <authorList>
            <consortium name="WormBaseParasite"/>
        </authorList>
    </citation>
    <scope>IDENTIFICATION</scope>
</reference>
<dbReference type="InterPro" id="IPR006554">
    <property type="entry name" value="Helicase-like_DEXD_c2"/>
</dbReference>